<keyword evidence="6 15" id="KW-0732">Signal</keyword>
<evidence type="ECO:0000313" key="19">
    <source>
        <dbReference type="Proteomes" id="UP000557688"/>
    </source>
</evidence>
<evidence type="ECO:0000259" key="17">
    <source>
        <dbReference type="Pfam" id="PF07715"/>
    </source>
</evidence>
<dbReference type="InterPro" id="IPR000531">
    <property type="entry name" value="Beta-barrel_TonB"/>
</dbReference>
<keyword evidence="11 12" id="KW-0998">Cell outer membrane</keyword>
<evidence type="ECO:0000313" key="18">
    <source>
        <dbReference type="EMBL" id="MBB3172237.1"/>
    </source>
</evidence>
<protein>
    <submittedName>
        <fullName evidence="18">Iron complex outermembrane receptor protein</fullName>
    </submittedName>
</protein>
<keyword evidence="10 12" id="KW-0472">Membrane</keyword>
<dbReference type="PANTHER" id="PTHR32552">
    <property type="entry name" value="FERRICHROME IRON RECEPTOR-RELATED"/>
    <property type="match status" value="1"/>
</dbReference>
<reference evidence="18 19" key="1">
    <citation type="submission" date="2020-08" db="EMBL/GenBank/DDBJ databases">
        <title>Genomic Encyclopedia of Type Strains, Phase III (KMG-III): the genomes of soil and plant-associated and newly described type strains.</title>
        <authorList>
            <person name="Whitman W."/>
        </authorList>
    </citation>
    <scope>NUCLEOTIDE SEQUENCE [LARGE SCALE GENOMIC DNA]</scope>
    <source>
        <strain evidence="18 19">CECT 8088</strain>
    </source>
</reference>
<evidence type="ECO:0000256" key="13">
    <source>
        <dbReference type="RuleBase" id="RU003357"/>
    </source>
</evidence>
<dbReference type="PANTHER" id="PTHR32552:SF89">
    <property type="entry name" value="CATECHOLATE SIDEROPHORE RECEPTOR FIU"/>
    <property type="match status" value="1"/>
</dbReference>
<feature type="signal peptide" evidence="15">
    <location>
        <begin position="1"/>
        <end position="23"/>
    </location>
</feature>
<dbReference type="Proteomes" id="UP000557688">
    <property type="component" value="Unassembled WGS sequence"/>
</dbReference>
<keyword evidence="3 12" id="KW-1134">Transmembrane beta strand</keyword>
<evidence type="ECO:0000256" key="12">
    <source>
        <dbReference type="PROSITE-ProRule" id="PRU01360"/>
    </source>
</evidence>
<dbReference type="Pfam" id="PF00593">
    <property type="entry name" value="TonB_dep_Rec_b-barrel"/>
    <property type="match status" value="1"/>
</dbReference>
<evidence type="ECO:0000256" key="9">
    <source>
        <dbReference type="ARBA" id="ARBA00023077"/>
    </source>
</evidence>
<sequence>MIRHTRLTLLLAGTAMIAPGALAQQSPTAGTTPNTTHVHHARAHHAARHGAAAHKNRTTQAAPAAAAPATSTAYAPAAPRVVTQASSAGSESILVTGRSARTRLPGGGLMRVETAPKAVMTISRDFIAKQSPTTNAQQLLRMLPSTNVTDADPYGLFSGTSRVRGLDTSEQGYVLEGLPLNDIGNSAFYSNEVVEAEDLESVQLQPGTVNLDTPTVSAAGGLVTLTMKDPAMKPGGLVDISYGTYKLNREFIRLDSGVIGNSGLRGMFAFSHTHANNYMGPGGAEKKHIDVKIVNDFANGSRASFVVAYNDQVNDSYNYGSFTAANFANLISKGNSNSYLADYKGVNTAGTNYYKLHVNPFNNVIVSAPSTAVINSHLHIDDTPYFWHGIGNGTGASILTEGSTWYGNINEPIDLNGDGKVTKATAIALTPSNQEQFRPGNVLKLVFTPDKHHTIEAGYWYEYSNLLQYSPVVKVNQATGEAANIWGQSSFYTLPNGQPYWYRNWLTITNVNMLFLGDTAKYFDNRLTVAAGFKEAMVHRNLDNYIPGTTYNRTLNIAEPLPQLGVSWQFNKANQVYVSVATNFRAPSNASLADQISNTTGKITQRGGDSRSEYSISEEVGYRYNGPVVVGSISFFNYNFTNRQISLNYFVGGAPYSQTANAGGQTTRGVDIQLSTLPILYHLRPYATFEYLDAKVDNNIQATGTLNGKTIIDYLPTTGKRAIASPKVQAKLGIDYDDGSFFLGTDLDYVGQQYSTFMNDEKMPDFITNSVYGGYRFHSWGRLKAPQIQINAANLTGAIYRTGIYSYQNNAKATRGVFGSTIGGSAPAYYIQPGFYIAATLSSSF</sequence>
<feature type="compositionally biased region" description="Polar residues" evidence="14">
    <location>
        <begin position="24"/>
        <end position="36"/>
    </location>
</feature>
<feature type="domain" description="TonB-dependent receptor plug" evidence="17">
    <location>
        <begin position="113"/>
        <end position="211"/>
    </location>
</feature>
<accession>A0A839UR50</accession>
<feature type="region of interest" description="Disordered" evidence="14">
    <location>
        <begin position="24"/>
        <end position="67"/>
    </location>
</feature>
<evidence type="ECO:0000256" key="1">
    <source>
        <dbReference type="ARBA" id="ARBA00004571"/>
    </source>
</evidence>
<evidence type="ECO:0000259" key="16">
    <source>
        <dbReference type="Pfam" id="PF00593"/>
    </source>
</evidence>
<keyword evidence="2 12" id="KW-0813">Transport</keyword>
<evidence type="ECO:0000256" key="7">
    <source>
        <dbReference type="ARBA" id="ARBA00023004"/>
    </source>
</evidence>
<dbReference type="Gene3D" id="2.40.170.20">
    <property type="entry name" value="TonB-dependent receptor, beta-barrel domain"/>
    <property type="match status" value="1"/>
</dbReference>
<feature type="compositionally biased region" description="Basic residues" evidence="14">
    <location>
        <begin position="37"/>
        <end position="57"/>
    </location>
</feature>
<evidence type="ECO:0000256" key="8">
    <source>
        <dbReference type="ARBA" id="ARBA00023065"/>
    </source>
</evidence>
<proteinExistence type="inferred from homology"/>
<dbReference type="EMBL" id="JACHXV010000001">
    <property type="protein sequence ID" value="MBB3172237.1"/>
    <property type="molecule type" value="Genomic_DNA"/>
</dbReference>
<dbReference type="InterPro" id="IPR036942">
    <property type="entry name" value="Beta-barrel_TonB_sf"/>
</dbReference>
<evidence type="ECO:0000256" key="6">
    <source>
        <dbReference type="ARBA" id="ARBA00022729"/>
    </source>
</evidence>
<evidence type="ECO:0000256" key="3">
    <source>
        <dbReference type="ARBA" id="ARBA00022452"/>
    </source>
</evidence>
<keyword evidence="7" id="KW-0408">Iron</keyword>
<name>A0A839UR50_9PROT</name>
<feature type="domain" description="TonB-dependent receptor-like beta-barrel" evidence="16">
    <location>
        <begin position="307"/>
        <end position="795"/>
    </location>
</feature>
<keyword evidence="18" id="KW-0675">Receptor</keyword>
<feature type="compositionally biased region" description="Low complexity" evidence="14">
    <location>
        <begin position="58"/>
        <end position="67"/>
    </location>
</feature>
<keyword evidence="5 12" id="KW-0812">Transmembrane</keyword>
<comment type="subcellular location">
    <subcellularLocation>
        <location evidence="1 12">Cell outer membrane</location>
        <topology evidence="1 12">Multi-pass membrane protein</topology>
    </subcellularLocation>
</comment>
<keyword evidence="19" id="KW-1185">Reference proteome</keyword>
<evidence type="ECO:0000256" key="15">
    <source>
        <dbReference type="SAM" id="SignalP"/>
    </source>
</evidence>
<dbReference type="GO" id="GO:0015344">
    <property type="term" value="F:siderophore uptake transmembrane transporter activity"/>
    <property type="evidence" value="ECO:0007669"/>
    <property type="project" value="TreeGrafter"/>
</dbReference>
<evidence type="ECO:0000256" key="11">
    <source>
        <dbReference type="ARBA" id="ARBA00023237"/>
    </source>
</evidence>
<evidence type="ECO:0000256" key="14">
    <source>
        <dbReference type="SAM" id="MobiDB-lite"/>
    </source>
</evidence>
<dbReference type="SUPFAM" id="SSF56935">
    <property type="entry name" value="Porins"/>
    <property type="match status" value="1"/>
</dbReference>
<evidence type="ECO:0000256" key="2">
    <source>
        <dbReference type="ARBA" id="ARBA00022448"/>
    </source>
</evidence>
<dbReference type="InterPro" id="IPR037066">
    <property type="entry name" value="Plug_dom_sf"/>
</dbReference>
<keyword evidence="9 13" id="KW-0798">TonB box</keyword>
<organism evidence="18 19">
    <name type="scientific">Endobacter medicaginis</name>
    <dbReference type="NCBI Taxonomy" id="1181271"/>
    <lineage>
        <taxon>Bacteria</taxon>
        <taxon>Pseudomonadati</taxon>
        <taxon>Pseudomonadota</taxon>
        <taxon>Alphaproteobacteria</taxon>
        <taxon>Acetobacterales</taxon>
        <taxon>Acetobacteraceae</taxon>
        <taxon>Endobacter</taxon>
    </lineage>
</organism>
<comment type="caution">
    <text evidence="18">The sequence shown here is derived from an EMBL/GenBank/DDBJ whole genome shotgun (WGS) entry which is preliminary data.</text>
</comment>
<dbReference type="InterPro" id="IPR039426">
    <property type="entry name" value="TonB-dep_rcpt-like"/>
</dbReference>
<dbReference type="GO" id="GO:0009279">
    <property type="term" value="C:cell outer membrane"/>
    <property type="evidence" value="ECO:0007669"/>
    <property type="project" value="UniProtKB-SubCell"/>
</dbReference>
<gene>
    <name evidence="18" type="ORF">FHR90_000043</name>
</gene>
<dbReference type="InterPro" id="IPR012910">
    <property type="entry name" value="Plug_dom"/>
</dbReference>
<keyword evidence="8" id="KW-0406">Ion transport</keyword>
<evidence type="ECO:0000256" key="5">
    <source>
        <dbReference type="ARBA" id="ARBA00022692"/>
    </source>
</evidence>
<dbReference type="AlphaFoldDB" id="A0A839UR50"/>
<dbReference type="Gene3D" id="2.170.130.10">
    <property type="entry name" value="TonB-dependent receptor, plug domain"/>
    <property type="match status" value="1"/>
</dbReference>
<evidence type="ECO:0000256" key="10">
    <source>
        <dbReference type="ARBA" id="ARBA00023136"/>
    </source>
</evidence>
<dbReference type="Pfam" id="PF07715">
    <property type="entry name" value="Plug"/>
    <property type="match status" value="1"/>
</dbReference>
<keyword evidence="4" id="KW-0410">Iron transport</keyword>
<evidence type="ECO:0000256" key="4">
    <source>
        <dbReference type="ARBA" id="ARBA00022496"/>
    </source>
</evidence>
<dbReference type="PROSITE" id="PS52016">
    <property type="entry name" value="TONB_DEPENDENT_REC_3"/>
    <property type="match status" value="1"/>
</dbReference>
<comment type="similarity">
    <text evidence="12 13">Belongs to the TonB-dependent receptor family.</text>
</comment>
<dbReference type="RefSeq" id="WP_183274564.1">
    <property type="nucleotide sequence ID" value="NZ_JACHXV010000001.1"/>
</dbReference>
<feature type="chain" id="PRO_5032733336" evidence="15">
    <location>
        <begin position="24"/>
        <end position="845"/>
    </location>
</feature>